<keyword evidence="2" id="KW-0326">Glycosidase</keyword>
<dbReference type="Gene3D" id="3.20.20.80">
    <property type="entry name" value="Glycosidases"/>
    <property type="match status" value="1"/>
</dbReference>
<evidence type="ECO:0000313" key="5">
    <source>
        <dbReference type="Proteomes" id="UP000642070"/>
    </source>
</evidence>
<accession>A0A917UAJ3</accession>
<dbReference type="SMART" id="SM00642">
    <property type="entry name" value="Aamy"/>
    <property type="match status" value="1"/>
</dbReference>
<proteinExistence type="predicted"/>
<dbReference type="CDD" id="cd02857">
    <property type="entry name" value="E_set_CDase_PDE_N"/>
    <property type="match status" value="1"/>
</dbReference>
<sequence>MMHHDGSALYVPDQNPRLGSTVDVFLRTSLSTTVVHVRSVRDGEPAFAAATPALRGDELWWRARVEVRNPVTRYRFLVDGDWYTAAGRFAHDVPDAFDFRIVAHPAPPPWTREAIVYQVFPDRFARTTASGDPSLAAWDEPVRHSPDQRYGGDLDGVTRHLGHIQDLGADTVYLTPFFPAPSNHRYDAASFDRVDPLLGGDKALRRLADAVHTRGMRLVGDLTTNHTGITHPWVTSSPEVYCHAPDGSFETWMGVPSLPKLDWRSPRLRELFATAPDSVVRKWLRYLDGWRIDVANMTGRRGADDLTVEVSRLLAREVRAARPDALLVAEHAHGAGGDLDADGWQGTMNYAGFLRPLWSWLRGPSFDPPDFLGVPGGIPRRDGTAVVRTIQAVQASMSWRSWTHSWNLLGSHDTARIHTVTGDPARAEVAVGLLATLPGVPMIFAGDEFGLTGTNGELSRTPLPWGAPTLPWYGDLLALRRKHPALRNGGLRFAHVSSDAIAFWRETPDERLLVLARRAPGTPIPAPAEGTNLYGGAPLAGTLPADGPTLQVWSVCP</sequence>
<gene>
    <name evidence="4" type="ORF">GCM10007977_087110</name>
</gene>
<dbReference type="Proteomes" id="UP000642070">
    <property type="component" value="Unassembled WGS sequence"/>
</dbReference>
<name>A0A917UAJ3_9ACTN</name>
<keyword evidence="5" id="KW-1185">Reference proteome</keyword>
<dbReference type="Pfam" id="PF00128">
    <property type="entry name" value="Alpha-amylase"/>
    <property type="match status" value="2"/>
</dbReference>
<evidence type="ECO:0000313" key="4">
    <source>
        <dbReference type="EMBL" id="GGM71926.1"/>
    </source>
</evidence>
<dbReference type="GO" id="GO:0004553">
    <property type="term" value="F:hydrolase activity, hydrolyzing O-glycosyl compounds"/>
    <property type="evidence" value="ECO:0007669"/>
    <property type="project" value="InterPro"/>
</dbReference>
<comment type="caution">
    <text evidence="4">The sequence shown here is derived from an EMBL/GenBank/DDBJ whole genome shotgun (WGS) entry which is preliminary data.</text>
</comment>
<dbReference type="SUPFAM" id="SSF51445">
    <property type="entry name" value="(Trans)glycosidases"/>
    <property type="match status" value="1"/>
</dbReference>
<evidence type="ECO:0000256" key="2">
    <source>
        <dbReference type="ARBA" id="ARBA00023295"/>
    </source>
</evidence>
<dbReference type="PANTHER" id="PTHR10357">
    <property type="entry name" value="ALPHA-AMYLASE FAMILY MEMBER"/>
    <property type="match status" value="1"/>
</dbReference>
<evidence type="ECO:0000259" key="3">
    <source>
        <dbReference type="SMART" id="SM00642"/>
    </source>
</evidence>
<dbReference type="AlphaFoldDB" id="A0A917UAJ3"/>
<keyword evidence="1" id="KW-0378">Hydrolase</keyword>
<dbReference type="InterPro" id="IPR017853">
    <property type="entry name" value="GH"/>
</dbReference>
<evidence type="ECO:0000256" key="1">
    <source>
        <dbReference type="ARBA" id="ARBA00022801"/>
    </source>
</evidence>
<protein>
    <submittedName>
        <fullName evidence="4">Alpha-glycosidase</fullName>
    </submittedName>
</protein>
<dbReference type="PANTHER" id="PTHR10357:SF210">
    <property type="entry name" value="MALTODEXTRIN GLUCOSIDASE"/>
    <property type="match status" value="1"/>
</dbReference>
<dbReference type="RefSeq" id="WP_190255938.1">
    <property type="nucleotide sequence ID" value="NZ_BMPI01000063.1"/>
</dbReference>
<dbReference type="EMBL" id="BMPI01000063">
    <property type="protein sequence ID" value="GGM71926.1"/>
    <property type="molecule type" value="Genomic_DNA"/>
</dbReference>
<dbReference type="InterPro" id="IPR004185">
    <property type="entry name" value="Glyco_hydro_13_lg-like_dom"/>
</dbReference>
<feature type="domain" description="Glycosyl hydrolase family 13 catalytic" evidence="3">
    <location>
        <begin position="118"/>
        <end position="480"/>
    </location>
</feature>
<dbReference type="CDD" id="cd11338">
    <property type="entry name" value="AmyAc_CMD"/>
    <property type="match status" value="1"/>
</dbReference>
<reference evidence="4" key="2">
    <citation type="submission" date="2020-09" db="EMBL/GenBank/DDBJ databases">
        <authorList>
            <person name="Sun Q."/>
            <person name="Ohkuma M."/>
        </authorList>
    </citation>
    <scope>NUCLEOTIDE SEQUENCE</scope>
    <source>
        <strain evidence="4">JCM 19831</strain>
    </source>
</reference>
<dbReference type="GO" id="GO:0005975">
    <property type="term" value="P:carbohydrate metabolic process"/>
    <property type="evidence" value="ECO:0007669"/>
    <property type="project" value="InterPro"/>
</dbReference>
<dbReference type="InterPro" id="IPR006047">
    <property type="entry name" value="GH13_cat_dom"/>
</dbReference>
<reference evidence="4" key="1">
    <citation type="journal article" date="2014" name="Int. J. Syst. Evol. Microbiol.">
        <title>Complete genome sequence of Corynebacterium casei LMG S-19264T (=DSM 44701T), isolated from a smear-ripened cheese.</title>
        <authorList>
            <consortium name="US DOE Joint Genome Institute (JGI-PGF)"/>
            <person name="Walter F."/>
            <person name="Albersmeier A."/>
            <person name="Kalinowski J."/>
            <person name="Ruckert C."/>
        </authorList>
    </citation>
    <scope>NUCLEOTIDE SEQUENCE</scope>
    <source>
        <strain evidence="4">JCM 19831</strain>
    </source>
</reference>
<organism evidence="4 5">
    <name type="scientific">Dactylosporangium sucinum</name>
    <dbReference type="NCBI Taxonomy" id="1424081"/>
    <lineage>
        <taxon>Bacteria</taxon>
        <taxon>Bacillati</taxon>
        <taxon>Actinomycetota</taxon>
        <taxon>Actinomycetes</taxon>
        <taxon>Micromonosporales</taxon>
        <taxon>Micromonosporaceae</taxon>
        <taxon>Dactylosporangium</taxon>
    </lineage>
</organism>